<dbReference type="GO" id="GO:0006352">
    <property type="term" value="P:DNA-templated transcription initiation"/>
    <property type="evidence" value="ECO:0007669"/>
    <property type="project" value="InterPro"/>
</dbReference>
<reference evidence="8 9" key="1">
    <citation type="journal article" date="2015" name="Nature">
        <title>rRNA introns, odd ribosomes, and small enigmatic genomes across a large radiation of phyla.</title>
        <authorList>
            <person name="Brown C.T."/>
            <person name="Hug L.A."/>
            <person name="Thomas B.C."/>
            <person name="Sharon I."/>
            <person name="Castelle C.J."/>
            <person name="Singh A."/>
            <person name="Wilkins M.J."/>
            <person name="Williams K.H."/>
            <person name="Banfield J.F."/>
        </authorList>
    </citation>
    <scope>NUCLEOTIDE SEQUENCE [LARGE SCALE GENOMIC DNA]</scope>
</reference>
<dbReference type="GO" id="GO:0016987">
    <property type="term" value="F:sigma factor activity"/>
    <property type="evidence" value="ECO:0007669"/>
    <property type="project" value="UniProtKB-KW"/>
</dbReference>
<dbReference type="InterPro" id="IPR036388">
    <property type="entry name" value="WH-like_DNA-bd_sf"/>
</dbReference>
<evidence type="ECO:0000313" key="8">
    <source>
        <dbReference type="EMBL" id="KKQ48694.1"/>
    </source>
</evidence>
<dbReference type="InterPro" id="IPR039425">
    <property type="entry name" value="RNA_pol_sigma-70-like"/>
</dbReference>
<evidence type="ECO:0000256" key="3">
    <source>
        <dbReference type="ARBA" id="ARBA00023082"/>
    </source>
</evidence>
<organism evidence="8 9">
    <name type="scientific">Candidatus Shapirobacteria bacterium GW2011_GWE1_38_10</name>
    <dbReference type="NCBI Taxonomy" id="1618488"/>
    <lineage>
        <taxon>Bacteria</taxon>
        <taxon>Candidatus Shapironibacteriota</taxon>
    </lineage>
</organism>
<feature type="coiled-coil region" evidence="5">
    <location>
        <begin position="50"/>
        <end position="91"/>
    </location>
</feature>
<dbReference type="InterPro" id="IPR013324">
    <property type="entry name" value="RNA_pol_sigma_r3/r4-like"/>
</dbReference>
<evidence type="ECO:0000256" key="5">
    <source>
        <dbReference type="SAM" id="Coils"/>
    </source>
</evidence>
<proteinExistence type="inferred from homology"/>
<dbReference type="Proteomes" id="UP000034231">
    <property type="component" value="Unassembled WGS sequence"/>
</dbReference>
<dbReference type="NCBIfam" id="TIGR02937">
    <property type="entry name" value="sigma70-ECF"/>
    <property type="match status" value="1"/>
</dbReference>
<evidence type="ECO:0000256" key="1">
    <source>
        <dbReference type="ARBA" id="ARBA00010641"/>
    </source>
</evidence>
<evidence type="ECO:0000256" key="4">
    <source>
        <dbReference type="ARBA" id="ARBA00023163"/>
    </source>
</evidence>
<dbReference type="Gene3D" id="1.10.10.10">
    <property type="entry name" value="Winged helix-like DNA-binding domain superfamily/Winged helix DNA-binding domain"/>
    <property type="match status" value="1"/>
</dbReference>
<dbReference type="EMBL" id="LBTX01000026">
    <property type="protein sequence ID" value="KKQ48694.1"/>
    <property type="molecule type" value="Genomic_DNA"/>
</dbReference>
<dbReference type="Pfam" id="PF04542">
    <property type="entry name" value="Sigma70_r2"/>
    <property type="match status" value="1"/>
</dbReference>
<dbReference type="PANTHER" id="PTHR43133:SF51">
    <property type="entry name" value="RNA POLYMERASE SIGMA FACTOR"/>
    <property type="match status" value="1"/>
</dbReference>
<dbReference type="InterPro" id="IPR014284">
    <property type="entry name" value="RNA_pol_sigma-70_dom"/>
</dbReference>
<dbReference type="SUPFAM" id="SSF88946">
    <property type="entry name" value="Sigma2 domain of RNA polymerase sigma factors"/>
    <property type="match status" value="1"/>
</dbReference>
<accession>A0A0G0KHN3</accession>
<sequence length="139" mass="16507">MEVEDVVEDSLVSAYENLNGFDTSKKFSSWIYRIAHNKAVDYFKKKKIKKESLEDRDEILETGKEKLIEELEIEKERKMAVNKAVKNLELKYREVVLLYYFEEKNYEEISDILHISIGNVGVLLYRAKEKLKILLNNKR</sequence>
<dbReference type="CDD" id="cd06171">
    <property type="entry name" value="Sigma70_r4"/>
    <property type="match status" value="1"/>
</dbReference>
<comment type="caution">
    <text evidence="8">The sequence shown here is derived from an EMBL/GenBank/DDBJ whole genome shotgun (WGS) entry which is preliminary data.</text>
</comment>
<dbReference type="PANTHER" id="PTHR43133">
    <property type="entry name" value="RNA POLYMERASE ECF-TYPE SIGMA FACTO"/>
    <property type="match status" value="1"/>
</dbReference>
<evidence type="ECO:0000256" key="2">
    <source>
        <dbReference type="ARBA" id="ARBA00023015"/>
    </source>
</evidence>
<dbReference type="Pfam" id="PF08281">
    <property type="entry name" value="Sigma70_r4_2"/>
    <property type="match status" value="1"/>
</dbReference>
<dbReference type="InterPro" id="IPR013249">
    <property type="entry name" value="RNA_pol_sigma70_r4_t2"/>
</dbReference>
<gene>
    <name evidence="8" type="ORF">US68_C0026G0008</name>
</gene>
<feature type="domain" description="RNA polymerase sigma factor 70 region 4 type 2" evidence="7">
    <location>
        <begin position="80"/>
        <end position="131"/>
    </location>
</feature>
<dbReference type="GO" id="GO:0003677">
    <property type="term" value="F:DNA binding"/>
    <property type="evidence" value="ECO:0007669"/>
    <property type="project" value="InterPro"/>
</dbReference>
<feature type="domain" description="RNA polymerase sigma-70 region 2" evidence="6">
    <location>
        <begin position="2"/>
        <end position="47"/>
    </location>
</feature>
<evidence type="ECO:0000313" key="9">
    <source>
        <dbReference type="Proteomes" id="UP000034231"/>
    </source>
</evidence>
<keyword evidence="5" id="KW-0175">Coiled coil</keyword>
<dbReference type="Gene3D" id="1.10.1740.10">
    <property type="match status" value="1"/>
</dbReference>
<keyword evidence="3" id="KW-0731">Sigma factor</keyword>
<dbReference type="SUPFAM" id="SSF88659">
    <property type="entry name" value="Sigma3 and sigma4 domains of RNA polymerase sigma factors"/>
    <property type="match status" value="1"/>
</dbReference>
<name>A0A0G0KHN3_9BACT</name>
<keyword evidence="2" id="KW-0805">Transcription regulation</keyword>
<dbReference type="InterPro" id="IPR013325">
    <property type="entry name" value="RNA_pol_sigma_r2"/>
</dbReference>
<comment type="similarity">
    <text evidence="1">Belongs to the sigma-70 factor family. ECF subfamily.</text>
</comment>
<keyword evidence="4" id="KW-0804">Transcription</keyword>
<evidence type="ECO:0000259" key="6">
    <source>
        <dbReference type="Pfam" id="PF04542"/>
    </source>
</evidence>
<evidence type="ECO:0000259" key="7">
    <source>
        <dbReference type="Pfam" id="PF08281"/>
    </source>
</evidence>
<dbReference type="InterPro" id="IPR007627">
    <property type="entry name" value="RNA_pol_sigma70_r2"/>
</dbReference>
<protein>
    <submittedName>
        <fullName evidence="8">RNA polymerase sigma-70 factor, ECF subfamily</fullName>
    </submittedName>
</protein>
<dbReference type="AlphaFoldDB" id="A0A0G0KHN3"/>